<dbReference type="Proteomes" id="UP001157156">
    <property type="component" value="Unassembled WGS sequence"/>
</dbReference>
<dbReference type="Proteomes" id="UP000319828">
    <property type="component" value="Unassembled WGS sequence"/>
</dbReference>
<keyword evidence="9" id="KW-1185">Reference proteome</keyword>
<evidence type="ECO:0000313" key="8">
    <source>
        <dbReference type="Proteomes" id="UP000319828"/>
    </source>
</evidence>
<reference evidence="6" key="4">
    <citation type="submission" date="2023-01" db="EMBL/GenBank/DDBJ databases">
        <title>Draft genome sequence of Vibrio algivorus strain NBRC 111146.</title>
        <authorList>
            <person name="Sun Q."/>
            <person name="Mori K."/>
        </authorList>
    </citation>
    <scope>NUCLEOTIDE SEQUENCE</scope>
    <source>
        <strain evidence="6">NBRC 111146</strain>
    </source>
</reference>
<organism evidence="7 8">
    <name type="scientific">Vibrio algivorus</name>
    <dbReference type="NCBI Taxonomy" id="1667024"/>
    <lineage>
        <taxon>Bacteria</taxon>
        <taxon>Pseudomonadati</taxon>
        <taxon>Pseudomonadota</taxon>
        <taxon>Gammaproteobacteria</taxon>
        <taxon>Vibrionales</taxon>
        <taxon>Vibrionaceae</taxon>
        <taxon>Vibrio</taxon>
    </lineage>
</organism>
<reference evidence="7 8" key="3">
    <citation type="submission" date="2019-07" db="EMBL/GenBank/DDBJ databases">
        <title>The draft genome sequence of Vibrio algivorus M1486.</title>
        <authorList>
            <person name="Meng X."/>
        </authorList>
    </citation>
    <scope>NUCLEOTIDE SEQUENCE [LARGE SCALE GENOMIC DNA]</scope>
    <source>
        <strain evidence="7 8">M1486</strain>
    </source>
</reference>
<evidence type="ECO:0000256" key="2">
    <source>
        <dbReference type="ARBA" id="ARBA00023136"/>
    </source>
</evidence>
<comment type="caution">
    <text evidence="7">The sequence shown here is derived from an EMBL/GenBank/DDBJ whole genome shotgun (WGS) entry which is preliminary data.</text>
</comment>
<feature type="domain" description="C-type lysozyme inhibitor" evidence="5">
    <location>
        <begin position="67"/>
        <end position="121"/>
    </location>
</feature>
<evidence type="ECO:0000313" key="6">
    <source>
        <dbReference type="EMBL" id="GLT15565.1"/>
    </source>
</evidence>
<keyword evidence="1" id="KW-0732">Signal</keyword>
<keyword evidence="4" id="KW-0449">Lipoprotein</keyword>
<gene>
    <name evidence="7" type="ORF">FOF44_12870</name>
    <name evidence="6" type="ORF">GCM10007931_25400</name>
</gene>
<evidence type="ECO:0000259" key="5">
    <source>
        <dbReference type="Pfam" id="PF09864"/>
    </source>
</evidence>
<keyword evidence="2" id="KW-0472">Membrane</keyword>
<dbReference type="InterPro" id="IPR036328">
    <property type="entry name" value="MliC_sf"/>
</dbReference>
<dbReference type="EMBL" id="VMKJ01000028">
    <property type="protein sequence ID" value="TVO34824.1"/>
    <property type="molecule type" value="Genomic_DNA"/>
</dbReference>
<dbReference type="SUPFAM" id="SSF141488">
    <property type="entry name" value="YdhA-like"/>
    <property type="match status" value="1"/>
</dbReference>
<name>A0A557P2I8_9VIBR</name>
<sequence length="132" mass="14496">MTCSQSFLFTMLSLALLSGCTTVEEQPSSDNIATTTSVDGVKVVGVAYKCRIDQSESESQGKFEKPFLIEYSGQEQAMLVERSGSYPLIRVESASGSKYASVDGMQTFWGKGDKAIITLNHETFHDCFQVKE</sequence>
<evidence type="ECO:0000313" key="7">
    <source>
        <dbReference type="EMBL" id="TVO34824.1"/>
    </source>
</evidence>
<evidence type="ECO:0000313" key="9">
    <source>
        <dbReference type="Proteomes" id="UP001157156"/>
    </source>
</evidence>
<accession>A0A557P2I8</accession>
<evidence type="ECO:0000256" key="3">
    <source>
        <dbReference type="ARBA" id="ARBA00023139"/>
    </source>
</evidence>
<dbReference type="RefSeq" id="WP_089123405.1">
    <property type="nucleotide sequence ID" value="NZ_BSPV01000009.1"/>
</dbReference>
<reference evidence="9" key="2">
    <citation type="journal article" date="2019" name="Int. J. Syst. Evol. Microbiol.">
        <title>The Global Catalogue of Microorganisms (GCM) 10K type strain sequencing project: providing services to taxonomists for standard genome sequencing and annotation.</title>
        <authorList>
            <consortium name="The Broad Institute Genomics Platform"/>
            <consortium name="The Broad Institute Genome Sequencing Center for Infectious Disease"/>
            <person name="Wu L."/>
            <person name="Ma J."/>
        </authorList>
    </citation>
    <scope>NUCLEOTIDE SEQUENCE [LARGE SCALE GENOMIC DNA]</scope>
    <source>
        <strain evidence="9">NBRC 111146</strain>
    </source>
</reference>
<protein>
    <submittedName>
        <fullName evidence="7">Lysozyme inhibitor</fullName>
    </submittedName>
</protein>
<keyword evidence="3" id="KW-0564">Palmitate</keyword>
<dbReference type="AlphaFoldDB" id="A0A557P2I8"/>
<dbReference type="InterPro" id="IPR018660">
    <property type="entry name" value="MliC"/>
</dbReference>
<proteinExistence type="predicted"/>
<dbReference type="Pfam" id="PF09864">
    <property type="entry name" value="MliC"/>
    <property type="match status" value="1"/>
</dbReference>
<dbReference type="OrthoDB" id="5348860at2"/>
<dbReference type="EMBL" id="BSPV01000009">
    <property type="protein sequence ID" value="GLT15565.1"/>
    <property type="molecule type" value="Genomic_DNA"/>
</dbReference>
<evidence type="ECO:0000256" key="4">
    <source>
        <dbReference type="ARBA" id="ARBA00023288"/>
    </source>
</evidence>
<evidence type="ECO:0000256" key="1">
    <source>
        <dbReference type="ARBA" id="ARBA00022729"/>
    </source>
</evidence>
<reference evidence="6" key="1">
    <citation type="journal article" date="2014" name="Int. J. Syst. Evol. Microbiol.">
        <title>Complete genome of a new Firmicutes species belonging to the dominant human colonic microbiota ('Ruminococcus bicirculans') reveals two chromosomes and a selective capacity to utilize plant glucans.</title>
        <authorList>
            <consortium name="NISC Comparative Sequencing Program"/>
            <person name="Wegmann U."/>
            <person name="Louis P."/>
            <person name="Goesmann A."/>
            <person name="Henrissat B."/>
            <person name="Duncan S.H."/>
            <person name="Flint H.J."/>
        </authorList>
    </citation>
    <scope>NUCLEOTIDE SEQUENCE</scope>
    <source>
        <strain evidence="6">NBRC 111146</strain>
    </source>
</reference>
<dbReference type="Gene3D" id="2.40.128.200">
    <property type="match status" value="1"/>
</dbReference>